<organism evidence="2 3">
    <name type="scientific">Paracoccus suum</name>
    <dbReference type="NCBI Taxonomy" id="2259340"/>
    <lineage>
        <taxon>Bacteria</taxon>
        <taxon>Pseudomonadati</taxon>
        <taxon>Pseudomonadota</taxon>
        <taxon>Alphaproteobacteria</taxon>
        <taxon>Rhodobacterales</taxon>
        <taxon>Paracoccaceae</taxon>
        <taxon>Paracoccus</taxon>
    </lineage>
</organism>
<dbReference type="Gene3D" id="3.30.565.10">
    <property type="entry name" value="Histidine kinase-like ATPase, C-terminal domain"/>
    <property type="match status" value="1"/>
</dbReference>
<dbReference type="Gene3D" id="1.10.287.130">
    <property type="match status" value="1"/>
</dbReference>
<dbReference type="AlphaFoldDB" id="A0A344PM45"/>
<dbReference type="RefSeq" id="WP_114076767.1">
    <property type="nucleotide sequence ID" value="NZ_CP030918.1"/>
</dbReference>
<feature type="domain" description="Histidine phosphotransferase ChpT C-terminal" evidence="1">
    <location>
        <begin position="92"/>
        <end position="208"/>
    </location>
</feature>
<dbReference type="Pfam" id="PF10090">
    <property type="entry name" value="HPTransfase"/>
    <property type="match status" value="1"/>
</dbReference>
<dbReference type="EMBL" id="CP030918">
    <property type="protein sequence ID" value="AXC50450.1"/>
    <property type="molecule type" value="Genomic_DNA"/>
</dbReference>
<dbReference type="InterPro" id="IPR036890">
    <property type="entry name" value="HATPase_C_sf"/>
</dbReference>
<protein>
    <submittedName>
        <fullName evidence="2">Histidine phosphotransferase</fullName>
    </submittedName>
</protein>
<evidence type="ECO:0000313" key="3">
    <source>
        <dbReference type="Proteomes" id="UP000252023"/>
    </source>
</evidence>
<gene>
    <name evidence="2" type="ORF">DRW48_12865</name>
</gene>
<dbReference type="InterPro" id="IPR018762">
    <property type="entry name" value="ChpT_C"/>
</dbReference>
<dbReference type="Proteomes" id="UP000252023">
    <property type="component" value="Chromosome"/>
</dbReference>
<reference evidence="3" key="1">
    <citation type="submission" date="2018-07" db="EMBL/GenBank/DDBJ databases">
        <title>Genome sequencing of Paracoccus sp. SC2-6.</title>
        <authorList>
            <person name="Heo J."/>
            <person name="Kim S.-J."/>
            <person name="Kwon S.-W."/>
        </authorList>
    </citation>
    <scope>NUCLEOTIDE SEQUENCE [LARGE SCALE GENOMIC DNA]</scope>
    <source>
        <strain evidence="3">SC2-6</strain>
    </source>
</reference>
<evidence type="ECO:0000259" key="1">
    <source>
        <dbReference type="Pfam" id="PF10090"/>
    </source>
</evidence>
<keyword evidence="2" id="KW-0808">Transferase</keyword>
<evidence type="ECO:0000313" key="2">
    <source>
        <dbReference type="EMBL" id="AXC50450.1"/>
    </source>
</evidence>
<keyword evidence="3" id="KW-1185">Reference proteome</keyword>
<accession>A0A344PM45</accession>
<dbReference type="KEGG" id="pars:DRW48_12865"/>
<dbReference type="OrthoDB" id="9803702at2"/>
<sequence>MSDAATPAEDEQPQAGGLAALVAARLCHDLISPLGAIGNGVELMQLTAAPGTEPPPELTLIGESVSAARARISCFRIAFGPASGEQRLSKSELESLLRDMAAGGRLRIDLDSQGDQTRAEVKLLLLALNCLETALPWGGRVLVCRAVPGWRLVAEATRTKPDPALWAWIGGEPCLRRQNTTPAEVHFPVFAAEAAAQGRQPRWEVDETGAEIAF</sequence>
<dbReference type="GO" id="GO:0016740">
    <property type="term" value="F:transferase activity"/>
    <property type="evidence" value="ECO:0007669"/>
    <property type="project" value="UniProtKB-KW"/>
</dbReference>
<name>A0A344PM45_9RHOB</name>
<proteinExistence type="predicted"/>